<feature type="transmembrane region" description="Helical" evidence="1">
    <location>
        <begin position="160"/>
        <end position="180"/>
    </location>
</feature>
<dbReference type="AlphaFoldDB" id="A0A8J6PPZ8"/>
<proteinExistence type="predicted"/>
<accession>A0A8J6PPZ8</accession>
<keyword evidence="1" id="KW-0812">Transmembrane</keyword>
<comment type="caution">
    <text evidence="2">The sequence shown here is derived from an EMBL/GenBank/DDBJ whole genome shotgun (WGS) entry which is preliminary data.</text>
</comment>
<feature type="transmembrane region" description="Helical" evidence="1">
    <location>
        <begin position="36"/>
        <end position="56"/>
    </location>
</feature>
<feature type="transmembrane region" description="Helical" evidence="1">
    <location>
        <begin position="62"/>
        <end position="79"/>
    </location>
</feature>
<gene>
    <name evidence="2" type="ORF">H9Y05_09820</name>
</gene>
<dbReference type="EMBL" id="JACVEL010000006">
    <property type="protein sequence ID" value="MBC9812768.1"/>
    <property type="molecule type" value="Genomic_DNA"/>
</dbReference>
<feature type="transmembrane region" description="Helical" evidence="1">
    <location>
        <begin position="91"/>
        <end position="110"/>
    </location>
</feature>
<feature type="transmembrane region" description="Helical" evidence="1">
    <location>
        <begin position="116"/>
        <end position="139"/>
    </location>
</feature>
<name>A0A8J6PPZ8_9FLAO</name>
<evidence type="ECO:0000256" key="1">
    <source>
        <dbReference type="SAM" id="Phobius"/>
    </source>
</evidence>
<evidence type="ECO:0000313" key="3">
    <source>
        <dbReference type="Proteomes" id="UP000652681"/>
    </source>
</evidence>
<keyword evidence="3" id="KW-1185">Reference proteome</keyword>
<feature type="transmembrane region" description="Helical" evidence="1">
    <location>
        <begin position="192"/>
        <end position="211"/>
    </location>
</feature>
<sequence length="219" mass="26074">MSVTKFILVFSHFPILFVTIYSMVIYTRLRKEIKPLAWYLMATGILYALSLLLWFLRTNNLPLLHVLVPLRFVLLLVVYKEILRGYIPSWILYVLAGGFCLYSFINTLFIERWYTFNAKAMTVESVLLIILSMSTYIFLMDKRMTKHLNGYIKSVEWINSGVFLYFTSSLTLMYFGDYMIQLISSELSRYTWVVHSFLLVIMYYCFWRALWKQDTISHL</sequence>
<feature type="transmembrane region" description="Helical" evidence="1">
    <location>
        <begin position="6"/>
        <end position="24"/>
    </location>
</feature>
<dbReference type="Proteomes" id="UP000652681">
    <property type="component" value="Unassembled WGS sequence"/>
</dbReference>
<protein>
    <submittedName>
        <fullName evidence="2">Uncharacterized protein</fullName>
    </submittedName>
</protein>
<organism evidence="2 3">
    <name type="scientific">Taishania pollutisoli</name>
    <dbReference type="NCBI Taxonomy" id="2766479"/>
    <lineage>
        <taxon>Bacteria</taxon>
        <taxon>Pseudomonadati</taxon>
        <taxon>Bacteroidota</taxon>
        <taxon>Flavobacteriia</taxon>
        <taxon>Flavobacteriales</taxon>
        <taxon>Crocinitomicaceae</taxon>
        <taxon>Taishania</taxon>
    </lineage>
</organism>
<reference evidence="2" key="1">
    <citation type="submission" date="2020-09" db="EMBL/GenBank/DDBJ databases">
        <title>Taishania pollutisoli gen. nov., sp. nov., Isolated from Tetrabromobisphenol A-Contaminated Soil.</title>
        <authorList>
            <person name="Chen Q."/>
        </authorList>
    </citation>
    <scope>NUCLEOTIDE SEQUENCE</scope>
    <source>
        <strain evidence="2">CZZ-1</strain>
    </source>
</reference>
<evidence type="ECO:0000313" key="2">
    <source>
        <dbReference type="EMBL" id="MBC9812768.1"/>
    </source>
</evidence>
<keyword evidence="1" id="KW-0472">Membrane</keyword>
<dbReference type="RefSeq" id="WP_163491750.1">
    <property type="nucleotide sequence ID" value="NZ_JACVEL010000006.1"/>
</dbReference>
<keyword evidence="1" id="KW-1133">Transmembrane helix</keyword>